<reference evidence="3" key="1">
    <citation type="submission" date="2024-05" db="EMBL/GenBank/DDBJ databases">
        <authorList>
            <person name="Bunk B."/>
            <person name="Swiderski J."/>
            <person name="Sproer C."/>
            <person name="Thiel V."/>
        </authorList>
    </citation>
    <scope>NUCLEOTIDE SEQUENCE</scope>
    <source>
        <strain evidence="3">DSM 17735</strain>
    </source>
</reference>
<sequence length="437" mass="46777">MKPRVIGLPILAASPTPPTQADAASPPAAALPSFLPPAETAAQGGLAAHPATAADAWNGRVQLPQGMHESILTSEQSRGIVGQVNGLSIHDLSLLQIAGLGSEVEMALHKSLGAFLDRIDKGDSPQIFRLVSELNTAIKAEDLDGLADKILNGTPGFFDKLLGMMSAKKLAAARDAMFEDLRLLVAGKTRKLGSVLDKMEKDIEVEKAKALDEARSLERLKDNYRARFGEFVQATAFLTTLLAKARQELAGVQTAQAGSGQSGAMTLQEAQDKVQALESRALAVEGVLTKLPAEQLVIRQIQTATIQTVQEVTTTTAGRFASIKMTLLTLHGAMTVQNLQRTAQQGADLDSNLSRVRERMVTGVVTAAANAPGDNRLQQASQLREVVKNTRELQALVEKSRIDNKAKFDEARAILVQARADLSELGAVIRPDKTMNF</sequence>
<evidence type="ECO:0000313" key="3">
    <source>
        <dbReference type="EMBL" id="XBP70747.1"/>
    </source>
</evidence>
<dbReference type="RefSeq" id="WP_349280084.1">
    <property type="nucleotide sequence ID" value="NZ_CBCSCU010000039.1"/>
</dbReference>
<protein>
    <recommendedName>
        <fullName evidence="4">Toxic anion resistance protein</fullName>
    </recommendedName>
</protein>
<dbReference type="AlphaFoldDB" id="A0AAU7LT24"/>
<accession>A0AAU7LT24</accession>
<evidence type="ECO:0000256" key="2">
    <source>
        <dbReference type="SAM" id="MobiDB-lite"/>
    </source>
</evidence>
<evidence type="ECO:0008006" key="4">
    <source>
        <dbReference type="Google" id="ProtNLM"/>
    </source>
</evidence>
<feature type="coiled-coil region" evidence="1">
    <location>
        <begin position="200"/>
        <end position="227"/>
    </location>
</feature>
<feature type="compositionally biased region" description="Low complexity" evidence="2">
    <location>
        <begin position="19"/>
        <end position="30"/>
    </location>
</feature>
<proteinExistence type="predicted"/>
<organism evidence="3">
    <name type="scientific">Polaromonas hydrogenivorans</name>
    <dbReference type="NCBI Taxonomy" id="335476"/>
    <lineage>
        <taxon>Bacteria</taxon>
        <taxon>Pseudomonadati</taxon>
        <taxon>Pseudomonadota</taxon>
        <taxon>Betaproteobacteria</taxon>
        <taxon>Burkholderiales</taxon>
        <taxon>Comamonadaceae</taxon>
        <taxon>Polaromonas</taxon>
    </lineage>
</organism>
<evidence type="ECO:0000256" key="1">
    <source>
        <dbReference type="SAM" id="Coils"/>
    </source>
</evidence>
<name>A0AAU7LT24_9BURK</name>
<feature type="region of interest" description="Disordered" evidence="2">
    <location>
        <begin position="11"/>
        <end position="30"/>
    </location>
</feature>
<keyword evidence="1" id="KW-0175">Coiled coil</keyword>
<gene>
    <name evidence="3" type="ORF">ABLV49_02730</name>
</gene>
<dbReference type="EMBL" id="CP157675">
    <property type="protein sequence ID" value="XBP70747.1"/>
    <property type="molecule type" value="Genomic_DNA"/>
</dbReference>